<sequence>MPSRGPNTPPPEQKTYLKYRYRTWSTYYGWTSTVELVEAIGRKFDRSQKSADRWAQFILAEAINISRRQSPPRGAYPFGAWQSACTVLPEFFSEAAKQERTTRLTTMDTPFLYKFLLGTMDSDFQAEDLSPTSDELDTSFAPDGTTPSSTVDEAETRLLATLPVPGSLDASMADYEGFAYTSGIELTEGKQARYRQISALVCSMVTFARNHRHNGMQLTNAIQFEFWQSNHSA</sequence>
<comment type="caution">
    <text evidence="2">The sequence shown here is derived from an EMBL/GenBank/DDBJ whole genome shotgun (WGS) entry which is preliminary data.</text>
</comment>
<dbReference type="Proteomes" id="UP000239156">
    <property type="component" value="Unassembled WGS sequence"/>
</dbReference>
<dbReference type="VEuPathDB" id="FungiDB:PSTT_08433"/>
<gene>
    <name evidence="2" type="ORF">PSTT_08433</name>
</gene>
<dbReference type="EMBL" id="PKSL01000077">
    <property type="protein sequence ID" value="POW07190.1"/>
    <property type="molecule type" value="Genomic_DNA"/>
</dbReference>
<evidence type="ECO:0000256" key="1">
    <source>
        <dbReference type="SAM" id="MobiDB-lite"/>
    </source>
</evidence>
<evidence type="ECO:0000313" key="3">
    <source>
        <dbReference type="Proteomes" id="UP000239156"/>
    </source>
</evidence>
<organism evidence="2 3">
    <name type="scientific">Puccinia striiformis</name>
    <dbReference type="NCBI Taxonomy" id="27350"/>
    <lineage>
        <taxon>Eukaryota</taxon>
        <taxon>Fungi</taxon>
        <taxon>Dikarya</taxon>
        <taxon>Basidiomycota</taxon>
        <taxon>Pucciniomycotina</taxon>
        <taxon>Pucciniomycetes</taxon>
        <taxon>Pucciniales</taxon>
        <taxon>Pucciniaceae</taxon>
        <taxon>Puccinia</taxon>
    </lineage>
</organism>
<reference evidence="2" key="1">
    <citation type="submission" date="2017-12" db="EMBL/GenBank/DDBJ databases">
        <title>Gene loss provides genomic basis for host adaptation in cereal stripe rust fungi.</title>
        <authorList>
            <person name="Xia C."/>
        </authorList>
    </citation>
    <scope>NUCLEOTIDE SEQUENCE [LARGE SCALE GENOMIC DNA]</scope>
    <source>
        <strain evidence="2">93-210</strain>
    </source>
</reference>
<feature type="region of interest" description="Disordered" evidence="1">
    <location>
        <begin position="127"/>
        <end position="151"/>
    </location>
</feature>
<protein>
    <submittedName>
        <fullName evidence="2">Uncharacterized protein</fullName>
    </submittedName>
</protein>
<proteinExistence type="predicted"/>
<name>A0A2S4VCN0_9BASI</name>
<keyword evidence="3" id="KW-1185">Reference proteome</keyword>
<dbReference type="AlphaFoldDB" id="A0A2S4VCN0"/>
<evidence type="ECO:0000313" key="2">
    <source>
        <dbReference type="EMBL" id="POW07190.1"/>
    </source>
</evidence>
<dbReference type="VEuPathDB" id="FungiDB:PSHT_08005"/>
<accession>A0A2S4VCN0</accession>